<dbReference type="GO" id="GO:0050482">
    <property type="term" value="P:arachidonate secretion"/>
    <property type="evidence" value="ECO:0007669"/>
    <property type="project" value="InterPro"/>
</dbReference>
<dbReference type="AlphaFoldDB" id="A0A095ZBM9"/>
<dbReference type="GO" id="GO:0006644">
    <property type="term" value="P:phospholipid metabolic process"/>
    <property type="evidence" value="ECO:0007669"/>
    <property type="project" value="InterPro"/>
</dbReference>
<evidence type="ECO:0000313" key="1">
    <source>
        <dbReference type="EMBL" id="KGF16132.1"/>
    </source>
</evidence>
<evidence type="ECO:0008006" key="3">
    <source>
        <dbReference type="Google" id="ProtNLM"/>
    </source>
</evidence>
<dbReference type="SUPFAM" id="SSF48619">
    <property type="entry name" value="Phospholipase A2, PLA2"/>
    <property type="match status" value="1"/>
</dbReference>
<protein>
    <recommendedName>
        <fullName evidence="3">Phospholipase A2 domain-containing protein</fullName>
    </recommendedName>
</protein>
<dbReference type="InterPro" id="IPR036444">
    <property type="entry name" value="PLipase_A2_dom_sf"/>
</dbReference>
<dbReference type="EMBL" id="JRNE01000059">
    <property type="protein sequence ID" value="KGF16132.1"/>
    <property type="molecule type" value="Genomic_DNA"/>
</dbReference>
<proteinExistence type="predicted"/>
<name>A0A095ZBM9_9CORY</name>
<dbReference type="Proteomes" id="UP000029548">
    <property type="component" value="Unassembled WGS sequence"/>
</dbReference>
<gene>
    <name evidence="1" type="ORF">HMPREF1650_09330</name>
</gene>
<dbReference type="eggNOG" id="ENOG5032QZZ">
    <property type="taxonomic scope" value="Bacteria"/>
</dbReference>
<dbReference type="Gene3D" id="1.20.90.10">
    <property type="entry name" value="Phospholipase A2 domain"/>
    <property type="match status" value="1"/>
</dbReference>
<evidence type="ECO:0000313" key="2">
    <source>
        <dbReference type="Proteomes" id="UP000029548"/>
    </source>
</evidence>
<sequence>MPGYGNWCGPGNSGPAAPTNTLDRLCMYHDKCYAARGYFSCSCDDELIANINREYYRMGTIEKGMANAIKIYFQAAPCNG</sequence>
<comment type="caution">
    <text evidence="1">The sequence shown here is derived from an EMBL/GenBank/DDBJ whole genome shotgun (WGS) entry which is preliminary data.</text>
</comment>
<organism evidence="1 2">
    <name type="scientific">Corynebacterium freneyi DNF00450</name>
    <dbReference type="NCBI Taxonomy" id="1287475"/>
    <lineage>
        <taxon>Bacteria</taxon>
        <taxon>Bacillati</taxon>
        <taxon>Actinomycetota</taxon>
        <taxon>Actinomycetes</taxon>
        <taxon>Mycobacteriales</taxon>
        <taxon>Corynebacteriaceae</taxon>
        <taxon>Corynebacterium</taxon>
    </lineage>
</organism>
<reference evidence="1 2" key="1">
    <citation type="submission" date="2014-07" db="EMBL/GenBank/DDBJ databases">
        <authorList>
            <person name="McCorrison J."/>
            <person name="Sanka R."/>
            <person name="Torralba M."/>
            <person name="Gillis M."/>
            <person name="Haft D.H."/>
            <person name="Methe B."/>
            <person name="Sutton G."/>
            <person name="Nelson K.E."/>
        </authorList>
    </citation>
    <scope>NUCLEOTIDE SEQUENCE [LARGE SCALE GENOMIC DNA]</scope>
    <source>
        <strain evidence="1 2">DNF00450</strain>
    </source>
</reference>
<dbReference type="GO" id="GO:0004623">
    <property type="term" value="F:phospholipase A2 activity"/>
    <property type="evidence" value="ECO:0007669"/>
    <property type="project" value="InterPro"/>
</dbReference>
<accession>A0A095ZBM9</accession>